<dbReference type="EMBL" id="WJXA01000010">
    <property type="protein sequence ID" value="KAF7129306.1"/>
    <property type="molecule type" value="Genomic_DNA"/>
</dbReference>
<evidence type="ECO:0000313" key="3">
    <source>
        <dbReference type="Proteomes" id="UP000626092"/>
    </source>
</evidence>
<evidence type="ECO:0000313" key="2">
    <source>
        <dbReference type="EMBL" id="KAF7129306.1"/>
    </source>
</evidence>
<dbReference type="PANTHER" id="PTHR24414">
    <property type="entry name" value="F-BOX/KELCH-REPEAT PROTEIN SKIP4"/>
    <property type="match status" value="1"/>
</dbReference>
<protein>
    <submittedName>
        <fullName evidence="2">Uncharacterized protein</fullName>
    </submittedName>
</protein>
<comment type="caution">
    <text evidence="2">The sequence shown here is derived from an EMBL/GenBank/DDBJ whole genome shotgun (WGS) entry which is preliminary data.</text>
</comment>
<dbReference type="PANTHER" id="PTHR24414:SF40">
    <property type="entry name" value="F-BOX_KELCH-REPEAT PROTEIN SKIP30"/>
    <property type="match status" value="1"/>
</dbReference>
<sequence length="480" mass="55273">MLHSVIGCRTLDAYDGEGEGGGKISRPSSSSDLQELEAEEMEAAKETREKQKRVEKMREIRERKMWELWGMNEMNFWKMYLMWKKLEEETGETELRETIETEMRKMEMETETREMETLRATETEKCLCLLGRGPEGKKGPVLYLFNLLDERASTIGEDKEDEDGKRQRRWPGMQVITPAESIRRPEYFNTSVIVGSVLYALGGMLEDRENEQEDPENEQEDPRNEQEWSFHNQVFLFDTNHPKEGWIKGPDMLNDRCSCKAVAVESKIYVFGGNNKTTRPWAEFLDPEKNKWEPLPALPDDRLVHKLVYNPVVYGGPGEGKKIILSCCGYIYLVDAQTWEEFCPPARMSPFNDNMISDGNILYWTTFELLHSFDMKTQDVDCGLVEGYRLSKYQQELLPEPTLLHLEGNFFCFITLEDLPEGRTKVRCTKFQVSRQGGFKASVVCRNICIIDCPVDIDCGYAFVLNGKLGAENSEGSSAF</sequence>
<organism evidence="2 3">
    <name type="scientific">Rhododendron simsii</name>
    <name type="common">Sims's rhododendron</name>
    <dbReference type="NCBI Taxonomy" id="118357"/>
    <lineage>
        <taxon>Eukaryota</taxon>
        <taxon>Viridiplantae</taxon>
        <taxon>Streptophyta</taxon>
        <taxon>Embryophyta</taxon>
        <taxon>Tracheophyta</taxon>
        <taxon>Spermatophyta</taxon>
        <taxon>Magnoliopsida</taxon>
        <taxon>eudicotyledons</taxon>
        <taxon>Gunneridae</taxon>
        <taxon>Pentapetalae</taxon>
        <taxon>asterids</taxon>
        <taxon>Ericales</taxon>
        <taxon>Ericaceae</taxon>
        <taxon>Ericoideae</taxon>
        <taxon>Rhodoreae</taxon>
        <taxon>Rhododendron</taxon>
    </lineage>
</organism>
<dbReference type="Proteomes" id="UP000626092">
    <property type="component" value="Unassembled WGS sequence"/>
</dbReference>
<keyword evidence="3" id="KW-1185">Reference proteome</keyword>
<evidence type="ECO:0000256" key="1">
    <source>
        <dbReference type="SAM" id="MobiDB-lite"/>
    </source>
</evidence>
<name>A0A834GDF7_RHOSS</name>
<dbReference type="InterPro" id="IPR015915">
    <property type="entry name" value="Kelch-typ_b-propeller"/>
</dbReference>
<dbReference type="OrthoDB" id="1716015at2759"/>
<dbReference type="InterPro" id="IPR006652">
    <property type="entry name" value="Kelch_1"/>
</dbReference>
<dbReference type="InterPro" id="IPR050354">
    <property type="entry name" value="F-box/kelch-repeat_ARATH"/>
</dbReference>
<reference evidence="2" key="1">
    <citation type="submission" date="2019-11" db="EMBL/GenBank/DDBJ databases">
        <authorList>
            <person name="Liu Y."/>
            <person name="Hou J."/>
            <person name="Li T.-Q."/>
            <person name="Guan C.-H."/>
            <person name="Wu X."/>
            <person name="Wu H.-Z."/>
            <person name="Ling F."/>
            <person name="Zhang R."/>
            <person name="Shi X.-G."/>
            <person name="Ren J.-P."/>
            <person name="Chen E.-F."/>
            <person name="Sun J.-M."/>
        </authorList>
    </citation>
    <scope>NUCLEOTIDE SEQUENCE</scope>
    <source>
        <strain evidence="2">Adult_tree_wgs_1</strain>
        <tissue evidence="2">Leaves</tissue>
    </source>
</reference>
<accession>A0A834GDF7</accession>
<gene>
    <name evidence="2" type="ORF">RHSIM_Rhsim10G0208800</name>
</gene>
<dbReference type="SUPFAM" id="SSF117281">
    <property type="entry name" value="Kelch motif"/>
    <property type="match status" value="1"/>
</dbReference>
<dbReference type="Pfam" id="PF01344">
    <property type="entry name" value="Kelch_1"/>
    <property type="match status" value="1"/>
</dbReference>
<feature type="region of interest" description="Disordered" evidence="1">
    <location>
        <begin position="13"/>
        <end position="50"/>
    </location>
</feature>
<dbReference type="AlphaFoldDB" id="A0A834GDF7"/>
<proteinExistence type="predicted"/>
<dbReference type="Gene3D" id="2.120.10.80">
    <property type="entry name" value="Kelch-type beta propeller"/>
    <property type="match status" value="1"/>
</dbReference>